<dbReference type="PANTHER" id="PTHR10625">
    <property type="entry name" value="HISTONE DEACETYLASE HDAC1-RELATED"/>
    <property type="match status" value="1"/>
</dbReference>
<evidence type="ECO:0000256" key="3">
    <source>
        <dbReference type="ARBA" id="ARBA00012111"/>
    </source>
</evidence>
<organism evidence="12">
    <name type="scientific">Schistocephalus solidus</name>
    <name type="common">Tapeworm</name>
    <dbReference type="NCBI Taxonomy" id="70667"/>
    <lineage>
        <taxon>Eukaryota</taxon>
        <taxon>Metazoa</taxon>
        <taxon>Spiralia</taxon>
        <taxon>Lophotrochozoa</taxon>
        <taxon>Platyhelminthes</taxon>
        <taxon>Cestoda</taxon>
        <taxon>Eucestoda</taxon>
        <taxon>Diphyllobothriidea</taxon>
        <taxon>Diphyllobothriidae</taxon>
        <taxon>Schistocephalus</taxon>
    </lineage>
</organism>
<dbReference type="InterPro" id="IPR037138">
    <property type="entry name" value="His_deacetylse_dom_sf"/>
</dbReference>
<evidence type="ECO:0000256" key="7">
    <source>
        <dbReference type="ARBA" id="ARBA00023015"/>
    </source>
</evidence>
<evidence type="ECO:0000256" key="1">
    <source>
        <dbReference type="ARBA" id="ARBA00004123"/>
    </source>
</evidence>
<sequence length="888" mass="93531">AAAAAAAVPTSSAPVSTSSSPSVCGFSSNASASSAPASSSPFLLLCAASRLLGEMAAAAAAAAAVSTSTAAVAVPTAVGGALSLSSLISSSPALCRPPAVKQASNDKHLQQPSTAIAGKVLATTSFTSTSSSIGVNRDPDVLANEASRLGFNFSALSPQYPLLRETQENLAALSLNSPRPASLTMPPAAPTTTAASTSEPASVALRQYLSHEFLINSLERAYDELLHLWVNTPSLDWSSFVGSNTDPAAASVDCDSTISTENRRTALVFDPDLLKHFCLCPNGNNPQVHPECPIRIISILERIAISKMQIPSGLVSRAFDSSVLTTSAEPICLSETLPLVFYCRIMRGRMISKEELAVFHTQEHIARFSSDESSSKASDTNGLFATLPCGGLGVDSDTVWNPASTSIVARLAAGQVMCLAYSLSRGQIRNGFALVHPPGHHAEPDQAMGFCYFNSVAVAALNVLKAGLAKRVMVLDWDIHHGNGTQLATGFHPGLFYVSLHRHDGGTFFPGTGGIQDLAAIKKRQGYVVNVAWGSGCTQSTGPVDLKLRLGANENVNSAIMNVDNEEHCGKPETVQSTQLPRRFITRGCSRRYSTSSLKEVASEDVEDMNISPDSGVQMLPEDVGLRESPMVTPLVTRGCQPLHTLPHNNTSPACLFPRHSASAYQLFTPSSSTAATAAAASSDSRAKNREMDADQGLLGLSDAEYLAAMRCIVLPMAAEFNPDLVLISAGFDGATGHSHALGGYDLSPGLYAWMTRQCMSLAKGRVGLALEGGYVAASTASCVSACVNALLLPNPPAASTGVAQPPEERLTALDDCLITANSWIRTEELRRPPRPVAVQTLTEVARFHSEFGGWNCLRAVDPHSMALPFETAILQERSLVLGKMGQN</sequence>
<dbReference type="GO" id="GO:0141221">
    <property type="term" value="F:histone deacetylase activity, hydrolytic mechanism"/>
    <property type="evidence" value="ECO:0007669"/>
    <property type="project" value="UniProtKB-EC"/>
</dbReference>
<feature type="region of interest" description="Disordered" evidence="10">
    <location>
        <begin position="1"/>
        <end position="21"/>
    </location>
</feature>
<dbReference type="SUPFAM" id="SSF52768">
    <property type="entry name" value="Arginase/deacetylase"/>
    <property type="match status" value="2"/>
</dbReference>
<evidence type="ECO:0000256" key="9">
    <source>
        <dbReference type="ARBA" id="ARBA00023242"/>
    </source>
</evidence>
<feature type="domain" description="Histone deacetylase" evidence="11">
    <location>
        <begin position="689"/>
        <end position="791"/>
    </location>
</feature>
<keyword evidence="9" id="KW-0539">Nucleus</keyword>
<evidence type="ECO:0000259" key="11">
    <source>
        <dbReference type="Pfam" id="PF00850"/>
    </source>
</evidence>
<keyword evidence="6" id="KW-0156">Chromatin regulator</keyword>
<keyword evidence="5" id="KW-0378">Hydrolase</keyword>
<dbReference type="InterPro" id="IPR000286">
    <property type="entry name" value="HDACs"/>
</dbReference>
<dbReference type="AlphaFoldDB" id="A0A0X3P687"/>
<evidence type="ECO:0000256" key="4">
    <source>
        <dbReference type="ARBA" id="ARBA00022491"/>
    </source>
</evidence>
<dbReference type="GO" id="GO:0000118">
    <property type="term" value="C:histone deacetylase complex"/>
    <property type="evidence" value="ECO:0007669"/>
    <property type="project" value="TreeGrafter"/>
</dbReference>
<dbReference type="InterPro" id="IPR023801">
    <property type="entry name" value="His_deacetylse_dom"/>
</dbReference>
<comment type="similarity">
    <text evidence="2">Belongs to the histone deacetylase family. HD type 2 subfamily.</text>
</comment>
<reference evidence="12" key="1">
    <citation type="submission" date="2016-01" db="EMBL/GenBank/DDBJ databases">
        <title>Reference transcriptome for the parasite Schistocephalus solidus: insights into the molecular evolution of parasitism.</title>
        <authorList>
            <person name="Hebert F.O."/>
            <person name="Grambauer S."/>
            <person name="Barber I."/>
            <person name="Landry C.R."/>
            <person name="Aubin-Horth N."/>
        </authorList>
    </citation>
    <scope>NUCLEOTIDE SEQUENCE</scope>
</reference>
<feature type="region of interest" description="Disordered" evidence="10">
    <location>
        <begin position="177"/>
        <end position="197"/>
    </location>
</feature>
<proteinExistence type="inferred from homology"/>
<evidence type="ECO:0000256" key="8">
    <source>
        <dbReference type="ARBA" id="ARBA00023163"/>
    </source>
</evidence>
<evidence type="ECO:0000256" key="2">
    <source>
        <dbReference type="ARBA" id="ARBA00007738"/>
    </source>
</evidence>
<dbReference type="Gene3D" id="3.40.800.20">
    <property type="entry name" value="Histone deacetylase domain"/>
    <property type="match status" value="2"/>
</dbReference>
<dbReference type="EC" id="3.5.1.98" evidence="3"/>
<dbReference type="GO" id="GO:0040029">
    <property type="term" value="P:epigenetic regulation of gene expression"/>
    <property type="evidence" value="ECO:0007669"/>
    <property type="project" value="TreeGrafter"/>
</dbReference>
<keyword evidence="7" id="KW-0805">Transcription regulation</keyword>
<keyword evidence="8" id="KW-0804">Transcription</keyword>
<dbReference type="PRINTS" id="PR01270">
    <property type="entry name" value="HDASUPER"/>
</dbReference>
<dbReference type="InterPro" id="IPR023696">
    <property type="entry name" value="Ureohydrolase_dom_sf"/>
</dbReference>
<evidence type="ECO:0000256" key="6">
    <source>
        <dbReference type="ARBA" id="ARBA00022853"/>
    </source>
</evidence>
<comment type="subcellular location">
    <subcellularLocation>
        <location evidence="1">Nucleus</location>
    </subcellularLocation>
</comment>
<dbReference type="PANTHER" id="PTHR10625:SF5">
    <property type="entry name" value="HISTONE DEACETYLASE"/>
    <property type="match status" value="1"/>
</dbReference>
<feature type="compositionally biased region" description="Low complexity" evidence="10">
    <location>
        <begin position="180"/>
        <end position="197"/>
    </location>
</feature>
<gene>
    <name evidence="12" type="ORF">TR123052</name>
</gene>
<dbReference type="EMBL" id="GEEE01016285">
    <property type="protein sequence ID" value="JAP46940.1"/>
    <property type="molecule type" value="Transcribed_RNA"/>
</dbReference>
<evidence type="ECO:0000256" key="10">
    <source>
        <dbReference type="SAM" id="MobiDB-lite"/>
    </source>
</evidence>
<dbReference type="Pfam" id="PF00850">
    <property type="entry name" value="Hist_deacetyl"/>
    <property type="match status" value="2"/>
</dbReference>
<evidence type="ECO:0000256" key="5">
    <source>
        <dbReference type="ARBA" id="ARBA00022801"/>
    </source>
</evidence>
<keyword evidence="4" id="KW-0678">Repressor</keyword>
<protein>
    <recommendedName>
        <fullName evidence="3">histone deacetylase</fullName>
        <ecNumber evidence="3">3.5.1.98</ecNumber>
    </recommendedName>
</protein>
<evidence type="ECO:0000313" key="12">
    <source>
        <dbReference type="EMBL" id="JAP46940.1"/>
    </source>
</evidence>
<feature type="domain" description="Histone deacetylase" evidence="11">
    <location>
        <begin position="342"/>
        <end position="539"/>
    </location>
</feature>
<feature type="non-terminal residue" evidence="12">
    <location>
        <position position="1"/>
    </location>
</feature>
<name>A0A0X3P687_SCHSO</name>
<accession>A0A0X3P687</accession>